<dbReference type="GO" id="GO:0004799">
    <property type="term" value="F:thymidylate synthase activity"/>
    <property type="evidence" value="ECO:0007669"/>
    <property type="project" value="TreeGrafter"/>
</dbReference>
<dbReference type="GO" id="GO:0070402">
    <property type="term" value="F:NADPH binding"/>
    <property type="evidence" value="ECO:0007669"/>
    <property type="project" value="TreeGrafter"/>
</dbReference>
<dbReference type="GO" id="GO:0050660">
    <property type="term" value="F:flavin adenine dinucleotide binding"/>
    <property type="evidence" value="ECO:0007669"/>
    <property type="project" value="InterPro"/>
</dbReference>
<dbReference type="Pfam" id="PF02511">
    <property type="entry name" value="Thy1"/>
    <property type="match status" value="1"/>
</dbReference>
<accession>A0A1S5QTR3</accession>
<proteinExistence type="predicted"/>
<sequence length="236" mass="27468">MTEKYERHIKVLDKGYVRYKDHMGSDLTVANAARVSYHKESLELTEADERLIRFLAREGHTSPFRHASLQLEMYAPLMVARQHWKYVVGSDHTMDAWNEGSRRYVNDDVEFYLPNPHEWRSAPENSKQGSGEPINIEDGRNLTVALYNHQVNALNQYESALEHGVCTEQARLFLPAYGLYVRYWWTGSLQSICHFLAQRLEEDSQVEIQEYAKAVLIIARELFPTAVEQFVKEEES</sequence>
<dbReference type="EMBL" id="KU836751">
    <property type="protein sequence ID" value="AMR60085.1"/>
    <property type="molecule type" value="Genomic_DNA"/>
</dbReference>
<dbReference type="PROSITE" id="PS51331">
    <property type="entry name" value="THYX"/>
    <property type="match status" value="1"/>
</dbReference>
<name>A0A1S5QTR3_9CAUD</name>
<keyword evidence="2" id="KW-1185">Reference proteome</keyword>
<dbReference type="Gene3D" id="3.30.1360.170">
    <property type="match status" value="1"/>
</dbReference>
<gene>
    <name evidence="1" type="ORF">LEO2_46</name>
</gene>
<dbReference type="PANTHER" id="PTHR34934">
    <property type="entry name" value="FLAVIN-DEPENDENT THYMIDYLATE SYNTHASE"/>
    <property type="match status" value="1"/>
</dbReference>
<dbReference type="SUPFAM" id="SSF69796">
    <property type="entry name" value="Thymidylate synthase-complementing protein Thy1"/>
    <property type="match status" value="1"/>
</dbReference>
<protein>
    <submittedName>
        <fullName evidence="1">Thymidylate synthase</fullName>
    </submittedName>
</protein>
<dbReference type="CDD" id="cd20175">
    <property type="entry name" value="ThyX"/>
    <property type="match status" value="1"/>
</dbReference>
<dbReference type="PANTHER" id="PTHR34934:SF1">
    <property type="entry name" value="FLAVIN-DEPENDENT THYMIDYLATE SYNTHASE"/>
    <property type="match status" value="1"/>
</dbReference>
<reference evidence="2" key="1">
    <citation type="submission" date="2016-02" db="EMBL/GenBank/DDBJ databases">
        <authorList>
            <person name="Morales N."/>
            <person name="Badran S."/>
            <person name="Schick P."/>
            <person name="Jacoby B."/>
            <person name="Reddi K."/>
            <person name="Villella W."/>
            <person name="Sanders E.R."/>
            <person name="Lorenz T.C."/>
        </authorList>
    </citation>
    <scope>NUCLEOTIDE SEQUENCE [LARGE SCALE GENOMIC DNA]</scope>
</reference>
<dbReference type="GO" id="GO:0006231">
    <property type="term" value="P:dTMP biosynthetic process"/>
    <property type="evidence" value="ECO:0007669"/>
    <property type="project" value="InterPro"/>
</dbReference>
<dbReference type="InterPro" id="IPR003669">
    <property type="entry name" value="Thymidylate_synthase_ThyX"/>
</dbReference>
<dbReference type="GO" id="GO:0050797">
    <property type="term" value="F:thymidylate synthase (FAD) activity"/>
    <property type="evidence" value="ECO:0007669"/>
    <property type="project" value="InterPro"/>
</dbReference>
<dbReference type="InterPro" id="IPR036098">
    <property type="entry name" value="Thymidylate_synthase_ThyX_sf"/>
</dbReference>
<evidence type="ECO:0000313" key="1">
    <source>
        <dbReference type="EMBL" id="AMR60085.1"/>
    </source>
</evidence>
<evidence type="ECO:0000313" key="2">
    <source>
        <dbReference type="Proteomes" id="UP000223773"/>
    </source>
</evidence>
<dbReference type="Proteomes" id="UP000223773">
    <property type="component" value="Segment"/>
</dbReference>
<dbReference type="NCBIfam" id="TIGR02170">
    <property type="entry name" value="thyX"/>
    <property type="match status" value="1"/>
</dbReference>
<organism evidence="1 2">
    <name type="scientific">Bacillus phage Leo2</name>
    <dbReference type="NCBI Taxonomy" id="1815973"/>
    <lineage>
        <taxon>Viruses</taxon>
        <taxon>Duplodnaviria</taxon>
        <taxon>Heunggongvirae</taxon>
        <taxon>Uroviricota</taxon>
        <taxon>Caudoviricetes</taxon>
        <taxon>Ehrlichviridae</taxon>
        <taxon>Andromedavirus</taxon>
        <taxon>Andromedavirus leo2</taxon>
    </lineage>
</organism>